<dbReference type="EMBL" id="JAHBBD010000003">
    <property type="protein sequence ID" value="MBW3082248.1"/>
    <property type="molecule type" value="Genomic_DNA"/>
</dbReference>
<evidence type="ECO:0000256" key="1">
    <source>
        <dbReference type="SAM" id="Phobius"/>
    </source>
</evidence>
<organism evidence="2 3">
    <name type="scientific">Bifidobacterium phasiani</name>
    <dbReference type="NCBI Taxonomy" id="2834431"/>
    <lineage>
        <taxon>Bacteria</taxon>
        <taxon>Bacillati</taxon>
        <taxon>Actinomycetota</taxon>
        <taxon>Actinomycetes</taxon>
        <taxon>Bifidobacteriales</taxon>
        <taxon>Bifidobacteriaceae</taxon>
        <taxon>Bifidobacterium</taxon>
    </lineage>
</organism>
<evidence type="ECO:0000313" key="3">
    <source>
        <dbReference type="Proteomes" id="UP000812844"/>
    </source>
</evidence>
<protein>
    <submittedName>
        <fullName evidence="2">Uncharacterized protein</fullName>
    </submittedName>
</protein>
<keyword evidence="1" id="KW-1133">Transmembrane helix</keyword>
<keyword evidence="1" id="KW-0812">Transmembrane</keyword>
<proteinExistence type="predicted"/>
<evidence type="ECO:0000313" key="2">
    <source>
        <dbReference type="EMBL" id="MBW3082248.1"/>
    </source>
</evidence>
<accession>A0ABS6W6X6</accession>
<comment type="caution">
    <text evidence="2">The sequence shown here is derived from an EMBL/GenBank/DDBJ whole genome shotgun (WGS) entry which is preliminary data.</text>
</comment>
<feature type="transmembrane region" description="Helical" evidence="1">
    <location>
        <begin position="12"/>
        <end position="41"/>
    </location>
</feature>
<keyword evidence="1" id="KW-0472">Membrane</keyword>
<feature type="transmembrane region" description="Helical" evidence="1">
    <location>
        <begin position="61"/>
        <end position="82"/>
    </location>
</feature>
<name>A0ABS6W6X6_9BIFI</name>
<reference evidence="2 3" key="1">
    <citation type="submission" date="2021-05" db="EMBL/GenBank/DDBJ databases">
        <title>Phylogenetic classification of ten novel species belonging to the genus Bifidobacterium comprising B. colchicus sp. nov., B. abeli sp. nov., B. bicoloris sp. nov., B. guerezis sp. nov., B. rosaliae sp. nov., B. santillanensis sp. nov., B. argentati sp. nov., B. amazzoni sp. nov., B. pluviali sp. nov., and B. pinnaculum sp. nov.</title>
        <authorList>
            <person name="Lugli G.A."/>
            <person name="Ruiz Garcia L."/>
            <person name="Margolles A."/>
            <person name="Ventura M."/>
        </authorList>
    </citation>
    <scope>NUCLEOTIDE SEQUENCE [LARGE SCALE GENOMIC DNA]</scope>
    <source>
        <strain evidence="2 3">6T3</strain>
    </source>
</reference>
<dbReference type="Proteomes" id="UP000812844">
    <property type="component" value="Unassembled WGS sequence"/>
</dbReference>
<keyword evidence="3" id="KW-1185">Reference proteome</keyword>
<sequence>MNTTYQRLKESPVINLVWLLLIVASASIGIVTGVIYVLAATNVQILSWSIGYILTSGTNEAIMGPCLAAFVVSLVVFVLCMCKNVLLRALSK</sequence>
<dbReference type="RefSeq" id="WP_219080174.1">
    <property type="nucleotide sequence ID" value="NZ_JAHBBD010000003.1"/>
</dbReference>
<gene>
    <name evidence="2" type="ORF">KIH73_02445</name>
</gene>